<accession>A0A494WWA6</accession>
<comment type="caution">
    <text evidence="2">The sequence shown here is derived from an EMBL/GenBank/DDBJ whole genome shotgun (WGS) entry which is preliminary data.</text>
</comment>
<dbReference type="Pfam" id="PF01494">
    <property type="entry name" value="FAD_binding_3"/>
    <property type="match status" value="1"/>
</dbReference>
<keyword evidence="3" id="KW-1185">Reference proteome</keyword>
<dbReference type="PROSITE" id="PS51257">
    <property type="entry name" value="PROKAR_LIPOPROTEIN"/>
    <property type="match status" value="1"/>
</dbReference>
<evidence type="ECO:0000313" key="2">
    <source>
        <dbReference type="EMBL" id="RKO66532.1"/>
    </source>
</evidence>
<name>A0A494WWA6_9FIRM</name>
<dbReference type="RefSeq" id="WP_121450965.1">
    <property type="nucleotide sequence ID" value="NZ_RBWE01000001.1"/>
</dbReference>
<proteinExistence type="predicted"/>
<dbReference type="InterPro" id="IPR050407">
    <property type="entry name" value="Geranylgeranyl_reductase"/>
</dbReference>
<evidence type="ECO:0000313" key="3">
    <source>
        <dbReference type="Proteomes" id="UP000271256"/>
    </source>
</evidence>
<dbReference type="InterPro" id="IPR036188">
    <property type="entry name" value="FAD/NAD-bd_sf"/>
</dbReference>
<gene>
    <name evidence="2" type="ORF">D7024_05930</name>
</gene>
<dbReference type="GO" id="GO:0071949">
    <property type="term" value="F:FAD binding"/>
    <property type="evidence" value="ECO:0007669"/>
    <property type="project" value="InterPro"/>
</dbReference>
<dbReference type="Proteomes" id="UP000271256">
    <property type="component" value="Unassembled WGS sequence"/>
</dbReference>
<sequence length="366" mass="41326">MRVAIIGAGPSGLACALELQRLGIKPVIIERYHRVGHPVERVDILLHMAWLPVKDQLAYLARKYGLYLHPLAPLHSIVMYSPSHRSVIRSRRLGYLVYRGRSPLSIENQLAARLNSSVVFETIADPRDLAREFDWVVVATGDSKTARQLGLWQEYTNVVIKGALVLGQFDPHTFHMFWDTRYAGHSYGYLAPFDRGRASMHLCVGGIKPEEMDDYWELFLEAENLHYHITETYEQQFHCGQVTRHQVGNILLVGNSGGFVSSLLGLGLFSGMISGVLAARAIASNDDYERLVKPLTRRINELNELRSSLDKLDNHGLDRLVGILGIPGIKHLIYHSGLDIIPKIYAILSEFNKLTFRPQSAHPRHH</sequence>
<dbReference type="PANTHER" id="PTHR42685:SF18">
    <property type="entry name" value="DIGERANYLGERANYLGLYCEROPHOSPHOLIPID REDUCTASE"/>
    <property type="match status" value="1"/>
</dbReference>
<dbReference type="Gene3D" id="3.50.50.60">
    <property type="entry name" value="FAD/NAD(P)-binding domain"/>
    <property type="match status" value="1"/>
</dbReference>
<evidence type="ECO:0000259" key="1">
    <source>
        <dbReference type="Pfam" id="PF01494"/>
    </source>
</evidence>
<feature type="domain" description="FAD-binding" evidence="1">
    <location>
        <begin position="2"/>
        <end position="33"/>
    </location>
</feature>
<protein>
    <submittedName>
        <fullName evidence="2">NAD(P)/FAD-dependent oxidoreductase</fullName>
    </submittedName>
</protein>
<dbReference type="AlphaFoldDB" id="A0A494WWA6"/>
<dbReference type="InterPro" id="IPR002938">
    <property type="entry name" value="FAD-bd"/>
</dbReference>
<reference evidence="2 3" key="1">
    <citation type="submission" date="2018-10" db="EMBL/GenBank/DDBJ databases">
        <authorList>
            <person name="Grouzdev D.S."/>
            <person name="Krutkina M.S."/>
            <person name="Tourova T.P."/>
            <person name="Nazina T.N."/>
        </authorList>
    </citation>
    <scope>NUCLEOTIDE SEQUENCE [LARGE SCALE GENOMIC DNA]</scope>
    <source>
        <strain evidence="2 3">435</strain>
    </source>
</reference>
<dbReference type="SUPFAM" id="SSF51905">
    <property type="entry name" value="FAD/NAD(P)-binding domain"/>
    <property type="match status" value="1"/>
</dbReference>
<dbReference type="EMBL" id="RBWE01000001">
    <property type="protein sequence ID" value="RKO66532.1"/>
    <property type="molecule type" value="Genomic_DNA"/>
</dbReference>
<dbReference type="PANTHER" id="PTHR42685">
    <property type="entry name" value="GERANYLGERANYL DIPHOSPHATE REDUCTASE"/>
    <property type="match status" value="1"/>
</dbReference>
<dbReference type="PRINTS" id="PR00420">
    <property type="entry name" value="RNGMNOXGNASE"/>
</dbReference>
<organism evidence="2 3">
    <name type="scientific">Desulfofundulus salinus</name>
    <dbReference type="NCBI Taxonomy" id="2419843"/>
    <lineage>
        <taxon>Bacteria</taxon>
        <taxon>Bacillati</taxon>
        <taxon>Bacillota</taxon>
        <taxon>Clostridia</taxon>
        <taxon>Eubacteriales</taxon>
        <taxon>Peptococcaceae</taxon>
        <taxon>Desulfofundulus</taxon>
    </lineage>
</organism>
<dbReference type="OrthoDB" id="25353at2"/>